<dbReference type="PANTHER" id="PTHR23220">
    <property type="entry name" value="INTEGRIN ALPHA"/>
    <property type="match status" value="1"/>
</dbReference>
<evidence type="ECO:0000256" key="2">
    <source>
        <dbReference type="ARBA" id="ARBA00023037"/>
    </source>
</evidence>
<comment type="subcellular location">
    <subcellularLocation>
        <location evidence="1">Membrane</location>
        <topology evidence="1">Single-pass type I membrane protein</topology>
    </subcellularLocation>
</comment>
<dbReference type="GO" id="GO:0009897">
    <property type="term" value="C:external side of plasma membrane"/>
    <property type="evidence" value="ECO:0007669"/>
    <property type="project" value="TreeGrafter"/>
</dbReference>
<keyword evidence="3 6" id="KW-0472">Membrane</keyword>
<sequence>MKSRYEFHMTANSTNPEAESSKFDNSLIFTIPIWVETDLIIEGSSNPPELYYNSSLYGEKNLTHEADIGPQVLHFYNIRNKGPSDILEAVAYVLWPTYTVAGDPLLYLVEQPELSGPIKCEPVEHVNEMNLIIDRKKKSSLDFLKFKNELDSGQDTGIQVEEYSEQEVVSREESSRSRKIYSSSWSSFSSSSSEEHVEGGRRVRRQTTEESQSEKDDGHQCGPTNCSKYQCTIGPLTKDQDAWIVFRSRVDVRTLKKFGAMEVRVSSKLTAKVARLPHIGPPDYLIVPKSREVYTTFIPTDGERLSEKIVPWWVVVLSACAGTVILLLLIFLLWKLDKELLLIRS</sequence>
<feature type="compositionally biased region" description="Basic and acidic residues" evidence="5">
    <location>
        <begin position="193"/>
        <end position="219"/>
    </location>
</feature>
<feature type="domain" description="Integrin alpha third immunoglobulin-like" evidence="7">
    <location>
        <begin position="39"/>
        <end position="284"/>
    </location>
</feature>
<dbReference type="InterPro" id="IPR032695">
    <property type="entry name" value="Integrin_dom_sf"/>
</dbReference>
<keyword evidence="6" id="KW-1133">Transmembrane helix</keyword>
<evidence type="ECO:0000256" key="1">
    <source>
        <dbReference type="ARBA" id="ARBA00004479"/>
    </source>
</evidence>
<organism evidence="8 9">
    <name type="scientific">Ladona fulva</name>
    <name type="common">Scarce chaser dragonfly</name>
    <name type="synonym">Libellula fulva</name>
    <dbReference type="NCBI Taxonomy" id="123851"/>
    <lineage>
        <taxon>Eukaryota</taxon>
        <taxon>Metazoa</taxon>
        <taxon>Ecdysozoa</taxon>
        <taxon>Arthropoda</taxon>
        <taxon>Hexapoda</taxon>
        <taxon>Insecta</taxon>
        <taxon>Pterygota</taxon>
        <taxon>Palaeoptera</taxon>
        <taxon>Odonata</taxon>
        <taxon>Epiprocta</taxon>
        <taxon>Anisoptera</taxon>
        <taxon>Libelluloidea</taxon>
        <taxon>Libellulidae</taxon>
        <taxon>Ladona</taxon>
    </lineage>
</organism>
<dbReference type="GO" id="GO:0005178">
    <property type="term" value="F:integrin binding"/>
    <property type="evidence" value="ECO:0007669"/>
    <property type="project" value="TreeGrafter"/>
</dbReference>
<dbReference type="SUPFAM" id="SSF69179">
    <property type="entry name" value="Integrin domains"/>
    <property type="match status" value="1"/>
</dbReference>
<dbReference type="InterPro" id="IPR048286">
    <property type="entry name" value="Integrin_alpha_Ig-like_3"/>
</dbReference>
<evidence type="ECO:0000256" key="5">
    <source>
        <dbReference type="SAM" id="MobiDB-lite"/>
    </source>
</evidence>
<name>A0A8K0P8A9_LADFU</name>
<keyword evidence="6" id="KW-0812">Transmembrane</keyword>
<dbReference type="AlphaFoldDB" id="A0A8K0P8A9"/>
<dbReference type="Proteomes" id="UP000792457">
    <property type="component" value="Unassembled WGS sequence"/>
</dbReference>
<keyword evidence="9" id="KW-1185">Reference proteome</keyword>
<dbReference type="GO" id="GO:0007157">
    <property type="term" value="P:heterophilic cell-cell adhesion via plasma membrane cell adhesion molecules"/>
    <property type="evidence" value="ECO:0007669"/>
    <property type="project" value="UniProtKB-ARBA"/>
</dbReference>
<evidence type="ECO:0000313" key="8">
    <source>
        <dbReference type="EMBL" id="KAG8234424.1"/>
    </source>
</evidence>
<dbReference type="GO" id="GO:0008305">
    <property type="term" value="C:integrin complex"/>
    <property type="evidence" value="ECO:0007669"/>
    <property type="project" value="TreeGrafter"/>
</dbReference>
<keyword evidence="4" id="KW-0325">Glycoprotein</keyword>
<evidence type="ECO:0000256" key="6">
    <source>
        <dbReference type="SAM" id="Phobius"/>
    </source>
</evidence>
<dbReference type="Gene3D" id="2.60.40.1530">
    <property type="entry name" value="ntegrin, alpha v. Chain A, domain 4"/>
    <property type="match status" value="1"/>
</dbReference>
<gene>
    <name evidence="8" type="ORF">J437_LFUL012568</name>
</gene>
<dbReference type="EMBL" id="KZ308811">
    <property type="protein sequence ID" value="KAG8234424.1"/>
    <property type="molecule type" value="Genomic_DNA"/>
</dbReference>
<feature type="transmembrane region" description="Helical" evidence="6">
    <location>
        <begin position="312"/>
        <end position="334"/>
    </location>
</feature>
<dbReference type="GO" id="GO:0007160">
    <property type="term" value="P:cell-matrix adhesion"/>
    <property type="evidence" value="ECO:0007669"/>
    <property type="project" value="TreeGrafter"/>
</dbReference>
<evidence type="ECO:0000256" key="3">
    <source>
        <dbReference type="ARBA" id="ARBA00023136"/>
    </source>
</evidence>
<dbReference type="GO" id="GO:0007229">
    <property type="term" value="P:integrin-mediated signaling pathway"/>
    <property type="evidence" value="ECO:0007669"/>
    <property type="project" value="UniProtKB-KW"/>
</dbReference>
<evidence type="ECO:0000256" key="4">
    <source>
        <dbReference type="ARBA" id="ARBA00023180"/>
    </source>
</evidence>
<dbReference type="Pfam" id="PF20806">
    <property type="entry name" value="Integrin_A_Ig_3"/>
    <property type="match status" value="1"/>
</dbReference>
<accession>A0A8K0P8A9</accession>
<keyword evidence="2" id="KW-0401">Integrin</keyword>
<reference evidence="8" key="1">
    <citation type="submission" date="2013-04" db="EMBL/GenBank/DDBJ databases">
        <authorList>
            <person name="Qu J."/>
            <person name="Murali S.C."/>
            <person name="Bandaranaike D."/>
            <person name="Bellair M."/>
            <person name="Blankenburg K."/>
            <person name="Chao H."/>
            <person name="Dinh H."/>
            <person name="Doddapaneni H."/>
            <person name="Downs B."/>
            <person name="Dugan-Rocha S."/>
            <person name="Elkadiri S."/>
            <person name="Gnanaolivu R.D."/>
            <person name="Hernandez B."/>
            <person name="Javaid M."/>
            <person name="Jayaseelan J.C."/>
            <person name="Lee S."/>
            <person name="Li M."/>
            <person name="Ming W."/>
            <person name="Munidasa M."/>
            <person name="Muniz J."/>
            <person name="Nguyen L."/>
            <person name="Ongeri F."/>
            <person name="Osuji N."/>
            <person name="Pu L.-L."/>
            <person name="Puazo M."/>
            <person name="Qu C."/>
            <person name="Quiroz J."/>
            <person name="Raj R."/>
            <person name="Weissenberger G."/>
            <person name="Xin Y."/>
            <person name="Zou X."/>
            <person name="Han Y."/>
            <person name="Richards S."/>
            <person name="Worley K."/>
            <person name="Muzny D."/>
            <person name="Gibbs R."/>
        </authorList>
    </citation>
    <scope>NUCLEOTIDE SEQUENCE</scope>
    <source>
        <strain evidence="8">Sampled in the wild</strain>
    </source>
</reference>
<dbReference type="Gene3D" id="1.20.5.930">
    <property type="entry name" value="Bicelle-embedded integrin alpha(iib) transmembrane segment"/>
    <property type="match status" value="1"/>
</dbReference>
<protein>
    <recommendedName>
        <fullName evidence="7">Integrin alpha third immunoglobulin-like domain-containing protein</fullName>
    </recommendedName>
</protein>
<comment type="caution">
    <text evidence="8">The sequence shown here is derived from an EMBL/GenBank/DDBJ whole genome shotgun (WGS) entry which is preliminary data.</text>
</comment>
<proteinExistence type="predicted"/>
<reference evidence="8" key="2">
    <citation type="submission" date="2017-10" db="EMBL/GenBank/DDBJ databases">
        <title>Ladona fulva Genome sequencing and assembly.</title>
        <authorList>
            <person name="Murali S."/>
            <person name="Richards S."/>
            <person name="Bandaranaike D."/>
            <person name="Bellair M."/>
            <person name="Blankenburg K."/>
            <person name="Chao H."/>
            <person name="Dinh H."/>
            <person name="Doddapaneni H."/>
            <person name="Dugan-Rocha S."/>
            <person name="Elkadiri S."/>
            <person name="Gnanaolivu R."/>
            <person name="Hernandez B."/>
            <person name="Skinner E."/>
            <person name="Javaid M."/>
            <person name="Lee S."/>
            <person name="Li M."/>
            <person name="Ming W."/>
            <person name="Munidasa M."/>
            <person name="Muniz J."/>
            <person name="Nguyen L."/>
            <person name="Hughes D."/>
            <person name="Osuji N."/>
            <person name="Pu L.-L."/>
            <person name="Puazo M."/>
            <person name="Qu C."/>
            <person name="Quiroz J."/>
            <person name="Raj R."/>
            <person name="Weissenberger G."/>
            <person name="Xin Y."/>
            <person name="Zou X."/>
            <person name="Han Y."/>
            <person name="Worley K."/>
            <person name="Muzny D."/>
            <person name="Gibbs R."/>
        </authorList>
    </citation>
    <scope>NUCLEOTIDE SEQUENCE</scope>
    <source>
        <strain evidence="8">Sampled in the wild</strain>
    </source>
</reference>
<feature type="region of interest" description="Disordered" evidence="5">
    <location>
        <begin position="185"/>
        <end position="221"/>
    </location>
</feature>
<evidence type="ECO:0000313" key="9">
    <source>
        <dbReference type="Proteomes" id="UP000792457"/>
    </source>
</evidence>
<dbReference type="PANTHER" id="PTHR23220:SF133">
    <property type="entry name" value="INTEGRIN ALPHA-PS2"/>
    <property type="match status" value="1"/>
</dbReference>
<dbReference type="GO" id="GO:0033627">
    <property type="term" value="P:cell adhesion mediated by integrin"/>
    <property type="evidence" value="ECO:0007669"/>
    <property type="project" value="TreeGrafter"/>
</dbReference>
<evidence type="ECO:0000259" key="7">
    <source>
        <dbReference type="Pfam" id="PF20806"/>
    </source>
</evidence>
<dbReference type="OrthoDB" id="6631347at2759"/>